<dbReference type="SUPFAM" id="SSF55729">
    <property type="entry name" value="Acyl-CoA N-acyltransferases (Nat)"/>
    <property type="match status" value="1"/>
</dbReference>
<protein>
    <submittedName>
        <fullName evidence="4">GNAT family N-acetyltransferase</fullName>
    </submittedName>
</protein>
<dbReference type="RefSeq" id="WP_406824735.1">
    <property type="nucleotide sequence ID" value="NZ_CP157485.1"/>
</dbReference>
<dbReference type="InterPro" id="IPR016181">
    <property type="entry name" value="Acyl_CoA_acyltransferase"/>
</dbReference>
<dbReference type="InterPro" id="IPR050832">
    <property type="entry name" value="Bact_Acetyltransf"/>
</dbReference>
<sequence>MGELTLIRTGSDHAGFRQLVALLDQDLAVRDGDDHAFYAQFNKVDAIKEVVIACQNDVPVGCGAIKPFSTTAAEVKRMFVHPDHRKQGIAAKVLKELENWGIELGFSSCVLETGKKQPEAIALYQKTGYHITTNYGQYIGIDNSVCMTKSLIAKPQTPGTNEY</sequence>
<keyword evidence="1" id="KW-0808">Transferase</keyword>
<feature type="domain" description="N-acetyltransferase" evidence="3">
    <location>
        <begin position="5"/>
        <end position="152"/>
    </location>
</feature>
<reference evidence="4" key="1">
    <citation type="submission" date="2024-05" db="EMBL/GenBank/DDBJ databases">
        <authorList>
            <person name="Kim S."/>
            <person name="Heo J."/>
            <person name="Choi H."/>
            <person name="Choi Y."/>
            <person name="Kwon S.-W."/>
            <person name="Kim Y."/>
        </authorList>
    </citation>
    <scope>NUCLEOTIDE SEQUENCE</scope>
    <source>
        <strain evidence="4">KACC 23697</strain>
    </source>
</reference>
<evidence type="ECO:0000256" key="2">
    <source>
        <dbReference type="ARBA" id="ARBA00023315"/>
    </source>
</evidence>
<dbReference type="EMBL" id="CP157485">
    <property type="protein sequence ID" value="XBO47286.1"/>
    <property type="molecule type" value="Genomic_DNA"/>
</dbReference>
<proteinExistence type="predicted"/>
<keyword evidence="2" id="KW-0012">Acyltransferase</keyword>
<accession>A0AAU7K4E3</accession>
<dbReference type="Pfam" id="PF00583">
    <property type="entry name" value="Acetyltransf_1"/>
    <property type="match status" value="1"/>
</dbReference>
<name>A0AAU7K4E3_9SPHI</name>
<dbReference type="PROSITE" id="PS51186">
    <property type="entry name" value="GNAT"/>
    <property type="match status" value="1"/>
</dbReference>
<dbReference type="AlphaFoldDB" id="A0AAU7K4E3"/>
<dbReference type="Gene3D" id="3.40.630.30">
    <property type="match status" value="1"/>
</dbReference>
<dbReference type="CDD" id="cd04301">
    <property type="entry name" value="NAT_SF"/>
    <property type="match status" value="1"/>
</dbReference>
<dbReference type="GO" id="GO:0016747">
    <property type="term" value="F:acyltransferase activity, transferring groups other than amino-acyl groups"/>
    <property type="evidence" value="ECO:0007669"/>
    <property type="project" value="InterPro"/>
</dbReference>
<gene>
    <name evidence="4" type="ORF">ABEG20_18520</name>
</gene>
<organism evidence="4">
    <name type="scientific">Pedobacter sp. KACC 23697</name>
    <dbReference type="NCBI Taxonomy" id="3149230"/>
    <lineage>
        <taxon>Bacteria</taxon>
        <taxon>Pseudomonadati</taxon>
        <taxon>Bacteroidota</taxon>
        <taxon>Sphingobacteriia</taxon>
        <taxon>Sphingobacteriales</taxon>
        <taxon>Sphingobacteriaceae</taxon>
        <taxon>Pedobacter</taxon>
    </lineage>
</organism>
<dbReference type="InterPro" id="IPR000182">
    <property type="entry name" value="GNAT_dom"/>
</dbReference>
<evidence type="ECO:0000256" key="1">
    <source>
        <dbReference type="ARBA" id="ARBA00022679"/>
    </source>
</evidence>
<evidence type="ECO:0000313" key="4">
    <source>
        <dbReference type="EMBL" id="XBO47286.1"/>
    </source>
</evidence>
<evidence type="ECO:0000259" key="3">
    <source>
        <dbReference type="PROSITE" id="PS51186"/>
    </source>
</evidence>
<dbReference type="PANTHER" id="PTHR43877">
    <property type="entry name" value="AMINOALKYLPHOSPHONATE N-ACETYLTRANSFERASE-RELATED-RELATED"/>
    <property type="match status" value="1"/>
</dbReference>
<dbReference type="PANTHER" id="PTHR43877:SF2">
    <property type="entry name" value="AMINOALKYLPHOSPHONATE N-ACETYLTRANSFERASE-RELATED"/>
    <property type="match status" value="1"/>
</dbReference>